<dbReference type="OrthoDB" id="10257471at2759"/>
<dbReference type="Gene3D" id="1.20.1280.50">
    <property type="match status" value="1"/>
</dbReference>
<reference evidence="3" key="1">
    <citation type="journal article" date="2018" name="Nat. Microbiol.">
        <title>Leveraging single-cell genomics to expand the fungal tree of life.</title>
        <authorList>
            <person name="Ahrendt S.R."/>
            <person name="Quandt C.A."/>
            <person name="Ciobanu D."/>
            <person name="Clum A."/>
            <person name="Salamov A."/>
            <person name="Andreopoulos B."/>
            <person name="Cheng J.F."/>
            <person name="Woyke T."/>
            <person name="Pelin A."/>
            <person name="Henrissat B."/>
            <person name="Reynolds N.K."/>
            <person name="Benny G.L."/>
            <person name="Smith M.E."/>
            <person name="James T.Y."/>
            <person name="Grigoriev I.V."/>
        </authorList>
    </citation>
    <scope>NUCLEOTIDE SEQUENCE [LARGE SCALE GENOMIC DNA]</scope>
    <source>
        <strain evidence="3">Baker2002</strain>
    </source>
</reference>
<name>A0A4P9Z7B2_9ASCO</name>
<protein>
    <recommendedName>
        <fullName evidence="1">F-box domain-containing protein</fullName>
    </recommendedName>
</protein>
<keyword evidence="3" id="KW-1185">Reference proteome</keyword>
<dbReference type="EMBL" id="ML004850">
    <property type="protein sequence ID" value="RKP28557.1"/>
    <property type="molecule type" value="Genomic_DNA"/>
</dbReference>
<dbReference type="Proteomes" id="UP000268321">
    <property type="component" value="Unassembled WGS sequence"/>
</dbReference>
<evidence type="ECO:0000259" key="1">
    <source>
        <dbReference type="PROSITE" id="PS50181"/>
    </source>
</evidence>
<dbReference type="PROSITE" id="PS50181">
    <property type="entry name" value="FBOX"/>
    <property type="match status" value="1"/>
</dbReference>
<dbReference type="Pfam" id="PF12937">
    <property type="entry name" value="F-box-like"/>
    <property type="match status" value="1"/>
</dbReference>
<gene>
    <name evidence="2" type="ORF">METBISCDRAFT_29052</name>
</gene>
<dbReference type="CDD" id="cd09917">
    <property type="entry name" value="F-box_SF"/>
    <property type="match status" value="1"/>
</dbReference>
<organism evidence="2 3">
    <name type="scientific">Metschnikowia bicuspidata</name>
    <dbReference type="NCBI Taxonomy" id="27322"/>
    <lineage>
        <taxon>Eukaryota</taxon>
        <taxon>Fungi</taxon>
        <taxon>Dikarya</taxon>
        <taxon>Ascomycota</taxon>
        <taxon>Saccharomycotina</taxon>
        <taxon>Pichiomycetes</taxon>
        <taxon>Metschnikowiaceae</taxon>
        <taxon>Metschnikowia</taxon>
    </lineage>
</organism>
<dbReference type="AlphaFoldDB" id="A0A4P9Z7B2"/>
<sequence length="75" mass="8802">MTRDDAAKRPRFAHSWLDNESSDFREIHDALSLRPQLVLLPTEVLLQIFKYLDKSDLFLLLTVCREFADLIVEIL</sequence>
<dbReference type="InterPro" id="IPR001810">
    <property type="entry name" value="F-box_dom"/>
</dbReference>
<dbReference type="InterPro" id="IPR036047">
    <property type="entry name" value="F-box-like_dom_sf"/>
</dbReference>
<feature type="domain" description="F-box" evidence="1">
    <location>
        <begin position="34"/>
        <end position="75"/>
    </location>
</feature>
<feature type="non-terminal residue" evidence="2">
    <location>
        <position position="75"/>
    </location>
</feature>
<proteinExistence type="predicted"/>
<evidence type="ECO:0000313" key="2">
    <source>
        <dbReference type="EMBL" id="RKP28557.1"/>
    </source>
</evidence>
<dbReference type="SUPFAM" id="SSF81383">
    <property type="entry name" value="F-box domain"/>
    <property type="match status" value="1"/>
</dbReference>
<accession>A0A4P9Z7B2</accession>
<evidence type="ECO:0000313" key="3">
    <source>
        <dbReference type="Proteomes" id="UP000268321"/>
    </source>
</evidence>